<dbReference type="EMBL" id="JAAQOM010000013">
    <property type="protein sequence ID" value="NIA56209.1"/>
    <property type="molecule type" value="Genomic_DNA"/>
</dbReference>
<organism evidence="1 2">
    <name type="scientific">Telluria antibiotica</name>
    <dbReference type="NCBI Taxonomy" id="2717319"/>
    <lineage>
        <taxon>Bacteria</taxon>
        <taxon>Pseudomonadati</taxon>
        <taxon>Pseudomonadota</taxon>
        <taxon>Betaproteobacteria</taxon>
        <taxon>Burkholderiales</taxon>
        <taxon>Oxalobacteraceae</taxon>
        <taxon>Telluria group</taxon>
        <taxon>Telluria</taxon>
    </lineage>
</organism>
<evidence type="ECO:0000313" key="2">
    <source>
        <dbReference type="Proteomes" id="UP000716322"/>
    </source>
</evidence>
<sequence length="52" mass="5965">MKIIAIQSLIKCANMIEPLIRQVIGAELIEHARHRFYLNFPSRTICGRSIAQ</sequence>
<dbReference type="Proteomes" id="UP000716322">
    <property type="component" value="Unassembled WGS sequence"/>
</dbReference>
<name>A0ABX0PFZ8_9BURK</name>
<keyword evidence="2" id="KW-1185">Reference proteome</keyword>
<comment type="caution">
    <text evidence="1">The sequence shown here is derived from an EMBL/GenBank/DDBJ whole genome shotgun (WGS) entry which is preliminary data.</text>
</comment>
<protein>
    <submittedName>
        <fullName evidence="1">Uncharacterized protein</fullName>
    </submittedName>
</protein>
<proteinExistence type="predicted"/>
<gene>
    <name evidence="1" type="ORF">HAV22_21490</name>
</gene>
<accession>A0ABX0PFZ8</accession>
<reference evidence="1 2" key="1">
    <citation type="submission" date="2020-03" db="EMBL/GenBank/DDBJ databases">
        <title>Genome sequence of strain Massilia sp. TW-1.</title>
        <authorList>
            <person name="Chaudhary D.K."/>
        </authorList>
    </citation>
    <scope>NUCLEOTIDE SEQUENCE [LARGE SCALE GENOMIC DNA]</scope>
    <source>
        <strain evidence="1 2">TW-1</strain>
    </source>
</reference>
<evidence type="ECO:0000313" key="1">
    <source>
        <dbReference type="EMBL" id="NIA56209.1"/>
    </source>
</evidence>